<dbReference type="Proteomes" id="UP000037510">
    <property type="component" value="Unassembled WGS sequence"/>
</dbReference>
<keyword evidence="2" id="KW-1185">Reference proteome</keyword>
<dbReference type="AlphaFoldDB" id="A0A0L7LWD7"/>
<comment type="caution">
    <text evidence="1">The sequence shown here is derived from an EMBL/GenBank/DDBJ whole genome shotgun (WGS) entry which is preliminary data.</text>
</comment>
<dbReference type="EMBL" id="JTDY01000010">
    <property type="protein sequence ID" value="KOB79466.1"/>
    <property type="molecule type" value="Genomic_DNA"/>
</dbReference>
<accession>A0A0L7LWD7</accession>
<protein>
    <submittedName>
        <fullName evidence="1">PAS/PAC sensor hybrid histidine kinase</fullName>
    </submittedName>
</protein>
<evidence type="ECO:0000313" key="2">
    <source>
        <dbReference type="Proteomes" id="UP000037510"/>
    </source>
</evidence>
<name>A0A0L7LWD7_OPEBR</name>
<proteinExistence type="predicted"/>
<keyword evidence="1" id="KW-0418">Kinase</keyword>
<keyword evidence="1" id="KW-0808">Transferase</keyword>
<evidence type="ECO:0000313" key="1">
    <source>
        <dbReference type="EMBL" id="KOB79466.1"/>
    </source>
</evidence>
<sequence length="244" mass="28111">MYKQIASTKLSVRDSEFTERADTLRREKERLRRVQARVREVITADETLRRCLEAAAQCDEDLDMHMHVHTTPQEENDFMMELLKEVKGDRIAIPDRLYDKLECGEHVTDVTCESEPSVYSSVNDVDLRQDCRVKIVKMENIKKLMEDWQKMLNMVINRTIDVASQEAMGDYSKPLECTCELRGYSDASIDERCLGWALNNEESFAQQGQKMQLILEETRSQMAIEEITSSEAGDDNGGRDMVAI</sequence>
<dbReference type="GO" id="GO:0016301">
    <property type="term" value="F:kinase activity"/>
    <property type="evidence" value="ECO:0007669"/>
    <property type="project" value="UniProtKB-KW"/>
</dbReference>
<organism evidence="1 2">
    <name type="scientific">Operophtera brumata</name>
    <name type="common">Winter moth</name>
    <name type="synonym">Phalaena brumata</name>
    <dbReference type="NCBI Taxonomy" id="104452"/>
    <lineage>
        <taxon>Eukaryota</taxon>
        <taxon>Metazoa</taxon>
        <taxon>Ecdysozoa</taxon>
        <taxon>Arthropoda</taxon>
        <taxon>Hexapoda</taxon>
        <taxon>Insecta</taxon>
        <taxon>Pterygota</taxon>
        <taxon>Neoptera</taxon>
        <taxon>Endopterygota</taxon>
        <taxon>Lepidoptera</taxon>
        <taxon>Glossata</taxon>
        <taxon>Ditrysia</taxon>
        <taxon>Geometroidea</taxon>
        <taxon>Geometridae</taxon>
        <taxon>Larentiinae</taxon>
        <taxon>Operophtera</taxon>
    </lineage>
</organism>
<gene>
    <name evidence="1" type="ORF">OBRU01_00218</name>
</gene>
<reference evidence="1 2" key="1">
    <citation type="journal article" date="2015" name="Genome Biol. Evol.">
        <title>The genome of winter moth (Operophtera brumata) provides a genomic perspective on sexual dimorphism and phenology.</title>
        <authorList>
            <person name="Derks M.F."/>
            <person name="Smit S."/>
            <person name="Salis L."/>
            <person name="Schijlen E."/>
            <person name="Bossers A."/>
            <person name="Mateman C."/>
            <person name="Pijl A.S."/>
            <person name="de Ridder D."/>
            <person name="Groenen M.A."/>
            <person name="Visser M.E."/>
            <person name="Megens H.J."/>
        </authorList>
    </citation>
    <scope>NUCLEOTIDE SEQUENCE [LARGE SCALE GENOMIC DNA]</scope>
    <source>
        <strain evidence="1">WM2013NL</strain>
        <tissue evidence="1">Head and thorax</tissue>
    </source>
</reference>